<feature type="compositionally biased region" description="Low complexity" evidence="7">
    <location>
        <begin position="113"/>
        <end position="126"/>
    </location>
</feature>
<dbReference type="InterPro" id="IPR004827">
    <property type="entry name" value="bZIP"/>
</dbReference>
<dbReference type="PANTHER" id="PTHR11988:SF56">
    <property type="entry name" value="TRANSCRIPTION FACTOR CES-2"/>
    <property type="match status" value="1"/>
</dbReference>
<feature type="compositionally biased region" description="Low complexity" evidence="7">
    <location>
        <begin position="344"/>
        <end position="369"/>
    </location>
</feature>
<dbReference type="InterPro" id="IPR040223">
    <property type="entry name" value="PAR_bZIP"/>
</dbReference>
<proteinExistence type="inferred from homology"/>
<evidence type="ECO:0000256" key="6">
    <source>
        <dbReference type="ARBA" id="ARBA00023242"/>
    </source>
</evidence>
<keyword evidence="4" id="KW-0238">DNA-binding</keyword>
<feature type="compositionally biased region" description="Polar residues" evidence="7">
    <location>
        <begin position="132"/>
        <end position="143"/>
    </location>
</feature>
<dbReference type="Gene3D" id="1.20.5.170">
    <property type="match status" value="1"/>
</dbReference>
<evidence type="ECO:0000259" key="8">
    <source>
        <dbReference type="PROSITE" id="PS50217"/>
    </source>
</evidence>
<organism evidence="9 10">
    <name type="scientific">Lymnaea stagnalis</name>
    <name type="common">Great pond snail</name>
    <name type="synonym">Helix stagnalis</name>
    <dbReference type="NCBI Taxonomy" id="6523"/>
    <lineage>
        <taxon>Eukaryota</taxon>
        <taxon>Metazoa</taxon>
        <taxon>Spiralia</taxon>
        <taxon>Lophotrochozoa</taxon>
        <taxon>Mollusca</taxon>
        <taxon>Gastropoda</taxon>
        <taxon>Heterobranchia</taxon>
        <taxon>Euthyneura</taxon>
        <taxon>Panpulmonata</taxon>
        <taxon>Hygrophila</taxon>
        <taxon>Lymnaeoidea</taxon>
        <taxon>Lymnaeidae</taxon>
        <taxon>Lymnaea</taxon>
    </lineage>
</organism>
<dbReference type="Pfam" id="PF07716">
    <property type="entry name" value="bZIP_2"/>
    <property type="match status" value="1"/>
</dbReference>
<feature type="compositionally biased region" description="Basic residues" evidence="7">
    <location>
        <begin position="290"/>
        <end position="312"/>
    </location>
</feature>
<sequence length="451" mass="49546">MLVVEQGMQHKLASSWQNAYDRNYPTVADDGIDMSTSSISNGLGKTKESIVSGLLRKSNVFEEGSAGGIRGLEQKIQELRAGKEATEMKTCGPTVNDQESPLDFSVKRRSSFSGSLTDDSQASSSSPGHMTDYNTASPPTDSLSSHHHAIKRESASPDDIDEQKHLDGMKQESSVMPPLAMFPGLPPNIMANAFSQIAAAAFMDPRKSKHNRPFKAYPKEALQMPLGFFGLPGLASSTLQQGMDSSVFPGMNNEDLMNVYNQQIQMFREKQLTASSSPSGKTSPLSQHHSSNHHPSQHHQQQQHHQSHHSRRYPSPSAMSQQQPSSASCLSPPPRDTADHINHSTTPSPFPTSASASSLAPTLVSSTSSYGHSNSRKRPRSLPDEQKDAAYWERRRKNNDAAKRSRDARRAKEDEIAIRAALLEQENLKLRVEVAALKSETARLKCMLYNS</sequence>
<dbReference type="SMART" id="SM00338">
    <property type="entry name" value="BRLZ"/>
    <property type="match status" value="1"/>
</dbReference>
<feature type="compositionally biased region" description="Low complexity" evidence="7">
    <location>
        <begin position="272"/>
        <end position="289"/>
    </location>
</feature>
<feature type="region of interest" description="Disordered" evidence="7">
    <location>
        <begin position="85"/>
        <end position="162"/>
    </location>
</feature>
<gene>
    <name evidence="9" type="ORF">GSLYS_00001040001</name>
</gene>
<dbReference type="GO" id="GO:0005634">
    <property type="term" value="C:nucleus"/>
    <property type="evidence" value="ECO:0007669"/>
    <property type="project" value="UniProtKB-SubCell"/>
</dbReference>
<dbReference type="PANTHER" id="PTHR11988">
    <property type="entry name" value="THYROTROPH EMBRYONIC FACTOR RELATED"/>
    <property type="match status" value="1"/>
</dbReference>
<keyword evidence="3" id="KW-0805">Transcription regulation</keyword>
<comment type="subcellular location">
    <subcellularLocation>
        <location evidence="1">Nucleus</location>
    </subcellularLocation>
</comment>
<dbReference type="Proteomes" id="UP001497497">
    <property type="component" value="Unassembled WGS sequence"/>
</dbReference>
<reference evidence="9 10" key="1">
    <citation type="submission" date="2024-04" db="EMBL/GenBank/DDBJ databases">
        <authorList>
            <consortium name="Genoscope - CEA"/>
            <person name="William W."/>
        </authorList>
    </citation>
    <scope>NUCLEOTIDE SEQUENCE [LARGE SCALE GENOMIC DNA]</scope>
</reference>
<dbReference type="CDD" id="cd14695">
    <property type="entry name" value="bZIP_HLF"/>
    <property type="match status" value="1"/>
</dbReference>
<dbReference type="PROSITE" id="PS50217">
    <property type="entry name" value="BZIP"/>
    <property type="match status" value="1"/>
</dbReference>
<evidence type="ECO:0000313" key="10">
    <source>
        <dbReference type="Proteomes" id="UP001497497"/>
    </source>
</evidence>
<evidence type="ECO:0000256" key="4">
    <source>
        <dbReference type="ARBA" id="ARBA00023125"/>
    </source>
</evidence>
<feature type="compositionally biased region" description="Low complexity" evidence="7">
    <location>
        <begin position="314"/>
        <end position="328"/>
    </location>
</feature>
<evidence type="ECO:0000313" key="9">
    <source>
        <dbReference type="EMBL" id="CAL1526863.1"/>
    </source>
</evidence>
<comment type="caution">
    <text evidence="9">The sequence shown here is derived from an EMBL/GenBank/DDBJ whole genome shotgun (WGS) entry which is preliminary data.</text>
</comment>
<feature type="region of interest" description="Disordered" evidence="7">
    <location>
        <begin position="270"/>
        <end position="411"/>
    </location>
</feature>
<evidence type="ECO:0000256" key="2">
    <source>
        <dbReference type="ARBA" id="ARBA00009208"/>
    </source>
</evidence>
<comment type="similarity">
    <text evidence="2">Belongs to the bZIP family. PAR subfamily.</text>
</comment>
<dbReference type="AlphaFoldDB" id="A0AAV2H166"/>
<accession>A0AAV2H166</accession>
<feature type="domain" description="BZIP" evidence="8">
    <location>
        <begin position="388"/>
        <end position="445"/>
    </location>
</feature>
<dbReference type="GO" id="GO:0000981">
    <property type="term" value="F:DNA-binding transcription factor activity, RNA polymerase II-specific"/>
    <property type="evidence" value="ECO:0007669"/>
    <property type="project" value="TreeGrafter"/>
</dbReference>
<protein>
    <recommendedName>
        <fullName evidence="8">BZIP domain-containing protein</fullName>
    </recommendedName>
</protein>
<dbReference type="SUPFAM" id="SSF57959">
    <property type="entry name" value="Leucine zipper domain"/>
    <property type="match status" value="1"/>
</dbReference>
<keyword evidence="10" id="KW-1185">Reference proteome</keyword>
<name>A0AAV2H166_LYMST</name>
<keyword evidence="6" id="KW-0539">Nucleus</keyword>
<dbReference type="InterPro" id="IPR046347">
    <property type="entry name" value="bZIP_sf"/>
</dbReference>
<keyword evidence="5" id="KW-0804">Transcription</keyword>
<dbReference type="FunFam" id="1.20.5.170:FF:000007">
    <property type="entry name" value="hepatic leukemia factor isoform X2"/>
    <property type="match status" value="1"/>
</dbReference>
<feature type="compositionally biased region" description="Basic and acidic residues" evidence="7">
    <location>
        <begin position="381"/>
        <end position="411"/>
    </location>
</feature>
<dbReference type="GO" id="GO:0000978">
    <property type="term" value="F:RNA polymerase II cis-regulatory region sequence-specific DNA binding"/>
    <property type="evidence" value="ECO:0007669"/>
    <property type="project" value="TreeGrafter"/>
</dbReference>
<evidence type="ECO:0000256" key="1">
    <source>
        <dbReference type="ARBA" id="ARBA00004123"/>
    </source>
</evidence>
<evidence type="ECO:0000256" key="7">
    <source>
        <dbReference type="SAM" id="MobiDB-lite"/>
    </source>
</evidence>
<dbReference type="EMBL" id="CAXITT010000010">
    <property type="protein sequence ID" value="CAL1526863.1"/>
    <property type="molecule type" value="Genomic_DNA"/>
</dbReference>
<evidence type="ECO:0000256" key="3">
    <source>
        <dbReference type="ARBA" id="ARBA00023015"/>
    </source>
</evidence>
<evidence type="ECO:0000256" key="5">
    <source>
        <dbReference type="ARBA" id="ARBA00023163"/>
    </source>
</evidence>